<name>A0A5A7PSP4_STRAF</name>
<dbReference type="EMBL" id="BKCP01005028">
    <property type="protein sequence ID" value="GER35829.1"/>
    <property type="molecule type" value="Genomic_DNA"/>
</dbReference>
<dbReference type="Proteomes" id="UP000325081">
    <property type="component" value="Unassembled WGS sequence"/>
</dbReference>
<organism evidence="2 3">
    <name type="scientific">Striga asiatica</name>
    <name type="common">Asiatic witchweed</name>
    <name type="synonym">Buchnera asiatica</name>
    <dbReference type="NCBI Taxonomy" id="4170"/>
    <lineage>
        <taxon>Eukaryota</taxon>
        <taxon>Viridiplantae</taxon>
        <taxon>Streptophyta</taxon>
        <taxon>Embryophyta</taxon>
        <taxon>Tracheophyta</taxon>
        <taxon>Spermatophyta</taxon>
        <taxon>Magnoliopsida</taxon>
        <taxon>eudicotyledons</taxon>
        <taxon>Gunneridae</taxon>
        <taxon>Pentapetalae</taxon>
        <taxon>asterids</taxon>
        <taxon>lamiids</taxon>
        <taxon>Lamiales</taxon>
        <taxon>Orobanchaceae</taxon>
        <taxon>Buchnereae</taxon>
        <taxon>Striga</taxon>
    </lineage>
</organism>
<comment type="caution">
    <text evidence="2">The sequence shown here is derived from an EMBL/GenBank/DDBJ whole genome shotgun (WGS) entry which is preliminary data.</text>
</comment>
<dbReference type="GO" id="GO:0016829">
    <property type="term" value="F:lyase activity"/>
    <property type="evidence" value="ECO:0007669"/>
    <property type="project" value="UniProtKB-KW"/>
</dbReference>
<dbReference type="AlphaFoldDB" id="A0A5A7PSP4"/>
<protein>
    <submittedName>
        <fullName evidence="2">Argininosuccinate lyase</fullName>
    </submittedName>
</protein>
<proteinExistence type="predicted"/>
<gene>
    <name evidence="2" type="ORF">STAS_12136</name>
</gene>
<evidence type="ECO:0000313" key="2">
    <source>
        <dbReference type="EMBL" id="GER35829.1"/>
    </source>
</evidence>
<accession>A0A5A7PSP4</accession>
<reference evidence="3" key="1">
    <citation type="journal article" date="2019" name="Curr. Biol.">
        <title>Genome Sequence of Striga asiatica Provides Insight into the Evolution of Plant Parasitism.</title>
        <authorList>
            <person name="Yoshida S."/>
            <person name="Kim S."/>
            <person name="Wafula E.K."/>
            <person name="Tanskanen J."/>
            <person name="Kim Y.M."/>
            <person name="Honaas L."/>
            <person name="Yang Z."/>
            <person name="Spallek T."/>
            <person name="Conn C.E."/>
            <person name="Ichihashi Y."/>
            <person name="Cheong K."/>
            <person name="Cui S."/>
            <person name="Der J.P."/>
            <person name="Gundlach H."/>
            <person name="Jiao Y."/>
            <person name="Hori C."/>
            <person name="Ishida J.K."/>
            <person name="Kasahara H."/>
            <person name="Kiba T."/>
            <person name="Kim M.S."/>
            <person name="Koo N."/>
            <person name="Laohavisit A."/>
            <person name="Lee Y.H."/>
            <person name="Lumba S."/>
            <person name="McCourt P."/>
            <person name="Mortimer J.C."/>
            <person name="Mutuku J.M."/>
            <person name="Nomura T."/>
            <person name="Sasaki-Sekimoto Y."/>
            <person name="Seto Y."/>
            <person name="Wang Y."/>
            <person name="Wakatake T."/>
            <person name="Sakakibara H."/>
            <person name="Demura T."/>
            <person name="Yamaguchi S."/>
            <person name="Yoneyama K."/>
            <person name="Manabe R.I."/>
            <person name="Nelson D.C."/>
            <person name="Schulman A.H."/>
            <person name="Timko M.P."/>
            <person name="dePamphilis C.W."/>
            <person name="Choi D."/>
            <person name="Shirasu K."/>
        </authorList>
    </citation>
    <scope>NUCLEOTIDE SEQUENCE [LARGE SCALE GENOMIC DNA]</scope>
    <source>
        <strain evidence="3">cv. UVA1</strain>
    </source>
</reference>
<evidence type="ECO:0000313" key="3">
    <source>
        <dbReference type="Proteomes" id="UP000325081"/>
    </source>
</evidence>
<keyword evidence="3" id="KW-1185">Reference proteome</keyword>
<evidence type="ECO:0000256" key="1">
    <source>
        <dbReference type="SAM" id="MobiDB-lite"/>
    </source>
</evidence>
<feature type="region of interest" description="Disordered" evidence="1">
    <location>
        <begin position="84"/>
        <end position="106"/>
    </location>
</feature>
<sequence>MDSEAMGATSSIDITEELENRLRGIELSESENTVIELKDDDINAIIEDRKANLLGVKRNVKRPRWHHLGSSELKLWVQNLSCSSRNNTSQGTYTNTGATEKTFLNQ</sequence>
<keyword evidence="2" id="KW-0456">Lyase</keyword>